<comment type="caution">
    <text evidence="2">The sequence shown here is derived from an EMBL/GenBank/DDBJ whole genome shotgun (WGS) entry which is preliminary data.</text>
</comment>
<evidence type="ECO:0000313" key="2">
    <source>
        <dbReference type="EMBL" id="CAF4184545.1"/>
    </source>
</evidence>
<proteinExistence type="predicted"/>
<dbReference type="AlphaFoldDB" id="A0A820AFN7"/>
<dbReference type="Proteomes" id="UP000663868">
    <property type="component" value="Unassembled WGS sequence"/>
</dbReference>
<evidence type="ECO:0000256" key="1">
    <source>
        <dbReference type="SAM" id="MobiDB-lite"/>
    </source>
</evidence>
<name>A0A820AFN7_9BILA</name>
<gene>
    <name evidence="2" type="ORF">KXQ929_LOCUS39148</name>
</gene>
<feature type="region of interest" description="Disordered" evidence="1">
    <location>
        <begin position="1"/>
        <end position="56"/>
    </location>
</feature>
<protein>
    <submittedName>
        <fullName evidence="2">Uncharacterized protein</fullName>
    </submittedName>
</protein>
<evidence type="ECO:0000313" key="3">
    <source>
        <dbReference type="Proteomes" id="UP000663868"/>
    </source>
</evidence>
<feature type="non-terminal residue" evidence="2">
    <location>
        <position position="138"/>
    </location>
</feature>
<reference evidence="2" key="1">
    <citation type="submission" date="2021-02" db="EMBL/GenBank/DDBJ databases">
        <authorList>
            <person name="Nowell W R."/>
        </authorList>
    </citation>
    <scope>NUCLEOTIDE SEQUENCE</scope>
</reference>
<dbReference type="EMBL" id="CAJOBB010007349">
    <property type="protein sequence ID" value="CAF4184545.1"/>
    <property type="molecule type" value="Genomic_DNA"/>
</dbReference>
<organism evidence="2 3">
    <name type="scientific">Adineta steineri</name>
    <dbReference type="NCBI Taxonomy" id="433720"/>
    <lineage>
        <taxon>Eukaryota</taxon>
        <taxon>Metazoa</taxon>
        <taxon>Spiralia</taxon>
        <taxon>Gnathifera</taxon>
        <taxon>Rotifera</taxon>
        <taxon>Eurotatoria</taxon>
        <taxon>Bdelloidea</taxon>
        <taxon>Adinetida</taxon>
        <taxon>Adinetidae</taxon>
        <taxon>Adineta</taxon>
    </lineage>
</organism>
<accession>A0A820AFN7</accession>
<sequence>MAADSDEEYRRRSDSQLSRAAASEHDVPSNFVLGQPKTTTTNSTRMRDFGSGPTPPPRVLYQNMENCLVVWLFFSEEEQWRIQEKKPDLQHIIHTVQIFTDTSACLEYLNTVSDEIVFFIVSSKCDEEILTATHGLTQ</sequence>